<evidence type="ECO:0000256" key="2">
    <source>
        <dbReference type="ARBA" id="ARBA00010210"/>
    </source>
</evidence>
<evidence type="ECO:0000256" key="1">
    <source>
        <dbReference type="ARBA" id="ARBA00004123"/>
    </source>
</evidence>
<dbReference type="Gene3D" id="6.10.140.1740">
    <property type="match status" value="1"/>
</dbReference>
<evidence type="ECO:0000259" key="13">
    <source>
        <dbReference type="PROSITE" id="PS50016"/>
    </source>
</evidence>
<keyword evidence="3 8" id="KW-0479">Metal-binding</keyword>
<evidence type="ECO:0000256" key="6">
    <source>
        <dbReference type="ARBA" id="ARBA00023242"/>
    </source>
</evidence>
<name>A0A8H7F8K3_AGABI</name>
<evidence type="ECO:0000256" key="10">
    <source>
        <dbReference type="RuleBase" id="RU361213"/>
    </source>
</evidence>
<feature type="binding site" evidence="8">
    <location>
        <position position="274"/>
    </location>
    <ligand>
        <name>Zn(2+)</name>
        <dbReference type="ChEBI" id="CHEBI:29105"/>
        <label>1</label>
    </ligand>
</feature>
<dbReference type="GO" id="GO:0006355">
    <property type="term" value="P:regulation of DNA-templated transcription"/>
    <property type="evidence" value="ECO:0007669"/>
    <property type="project" value="TreeGrafter"/>
</dbReference>
<comment type="subcellular location">
    <subcellularLocation>
        <location evidence="1 10">Nucleus</location>
    </subcellularLocation>
</comment>
<feature type="binding site" evidence="8">
    <location>
        <position position="293"/>
    </location>
    <ligand>
        <name>Zn(2+)</name>
        <dbReference type="ChEBI" id="CHEBI:29105"/>
        <label>2</label>
    </ligand>
</feature>
<evidence type="ECO:0000313" key="14">
    <source>
        <dbReference type="EMBL" id="KAF7782780.1"/>
    </source>
</evidence>
<feature type="domain" description="PHD-type" evidence="13">
    <location>
        <begin position="271"/>
        <end position="321"/>
    </location>
</feature>
<feature type="site" description="Histone H3K4me3 binding" evidence="7">
    <location>
        <position position="273"/>
    </location>
</feature>
<dbReference type="SMART" id="SM00249">
    <property type="entry name" value="PHD"/>
    <property type="match status" value="1"/>
</dbReference>
<comment type="subunit">
    <text evidence="10">Component of an histone acetyltransferase complex. Interacts with H3K4me3 and to a lesser extent with H3K4me2.</text>
</comment>
<dbReference type="AlphaFoldDB" id="A0A8H7F8K3"/>
<feature type="compositionally biased region" description="Low complexity" evidence="12">
    <location>
        <begin position="64"/>
        <end position="73"/>
    </location>
</feature>
<dbReference type="InterPro" id="IPR028651">
    <property type="entry name" value="ING_fam"/>
</dbReference>
<accession>A0A8H7F8K3</accession>
<sequence length="335" mass="36354">MSAVNGQNFEEAATIASEFIYSLDNLPHEANHLLQEIRLKEARVQELQQDIDRDSARYVRHSIKSSSSTPDPSQRAPSPKSVGIPAKIQESYIEIQELSDEKCLLAQRLIDLITRTRARLDADIMKVKHLQGEVLDPTSALGKAGSAVGFGVDFGPSGRNPAQQISESLRNALVNPSESRQGSATPAPGAVAATSGGTANKKRRITNSASIKITPVPSPTKHRSASPSAAVLSQTTHARSRLRQVVPVEESEPEAGGDDDIDADDDAEDERLYCFCQKQSYGDMVACDNENGCPYEWFHLSCVGLKQPVPEKWYCNVCLRNGAGGATVSRKGRKK</sequence>
<dbReference type="InterPro" id="IPR011011">
    <property type="entry name" value="Znf_FYVE_PHD"/>
</dbReference>
<feature type="site" description="Histone H3K4me3 binding" evidence="7">
    <location>
        <position position="297"/>
    </location>
</feature>
<keyword evidence="4 9" id="KW-0863">Zinc-finger</keyword>
<comment type="function">
    <text evidence="10">Component of an histone acetyltransferase complex.</text>
</comment>
<dbReference type="SMART" id="SM01408">
    <property type="entry name" value="ING"/>
    <property type="match status" value="1"/>
</dbReference>
<dbReference type="SUPFAM" id="SSF57903">
    <property type="entry name" value="FYVE/PHD zinc finger"/>
    <property type="match status" value="1"/>
</dbReference>
<dbReference type="GO" id="GO:0006325">
    <property type="term" value="P:chromatin organization"/>
    <property type="evidence" value="ECO:0007669"/>
    <property type="project" value="UniProtKB-KW"/>
</dbReference>
<keyword evidence="5 8" id="KW-0862">Zinc</keyword>
<feature type="region of interest" description="Disordered" evidence="12">
    <location>
        <begin position="58"/>
        <end position="83"/>
    </location>
</feature>
<keyword evidence="11" id="KW-0175">Coiled coil</keyword>
<dbReference type="CDD" id="cd15505">
    <property type="entry name" value="PHD_ING"/>
    <property type="match status" value="1"/>
</dbReference>
<evidence type="ECO:0000256" key="5">
    <source>
        <dbReference type="ARBA" id="ARBA00022833"/>
    </source>
</evidence>
<dbReference type="GO" id="GO:0008270">
    <property type="term" value="F:zinc ion binding"/>
    <property type="evidence" value="ECO:0007669"/>
    <property type="project" value="UniProtKB-KW"/>
</dbReference>
<feature type="coiled-coil region" evidence="11">
    <location>
        <begin position="30"/>
        <end position="57"/>
    </location>
</feature>
<comment type="caution">
    <text evidence="14">The sequence shown here is derived from an EMBL/GenBank/DDBJ whole genome shotgun (WGS) entry which is preliminary data.</text>
</comment>
<evidence type="ECO:0000256" key="8">
    <source>
        <dbReference type="PIRSR" id="PIRSR628651-51"/>
    </source>
</evidence>
<dbReference type="InterPro" id="IPR001965">
    <property type="entry name" value="Znf_PHD"/>
</dbReference>
<feature type="compositionally biased region" description="Polar residues" evidence="12">
    <location>
        <begin position="174"/>
        <end position="184"/>
    </location>
</feature>
<evidence type="ECO:0000256" key="9">
    <source>
        <dbReference type="PROSITE-ProRule" id="PRU00146"/>
    </source>
</evidence>
<dbReference type="GO" id="GO:0035267">
    <property type="term" value="C:NuA4 histone acetyltransferase complex"/>
    <property type="evidence" value="ECO:0007669"/>
    <property type="project" value="TreeGrafter"/>
</dbReference>
<dbReference type="GO" id="GO:0005634">
    <property type="term" value="C:nucleus"/>
    <property type="evidence" value="ECO:0007669"/>
    <property type="project" value="UniProtKB-SubCell"/>
</dbReference>
<keyword evidence="6 10" id="KW-0539">Nucleus</keyword>
<evidence type="ECO:0000313" key="15">
    <source>
        <dbReference type="Proteomes" id="UP000629468"/>
    </source>
</evidence>
<protein>
    <recommendedName>
        <fullName evidence="10">Chromatin modification-related protein</fullName>
    </recommendedName>
</protein>
<feature type="site" description="Histone H3K4me3 binding" evidence="7">
    <location>
        <position position="284"/>
    </location>
</feature>
<proteinExistence type="inferred from homology"/>
<dbReference type="InterPro" id="IPR013083">
    <property type="entry name" value="Znf_RING/FYVE/PHD"/>
</dbReference>
<feature type="binding site" evidence="8">
    <location>
        <position position="315"/>
    </location>
    <ligand>
        <name>Zn(2+)</name>
        <dbReference type="ChEBI" id="CHEBI:29105"/>
        <label>2</label>
    </ligand>
</feature>
<feature type="compositionally biased region" description="Polar residues" evidence="12">
    <location>
        <begin position="225"/>
        <end position="237"/>
    </location>
</feature>
<keyword evidence="10" id="KW-0156">Chromatin regulator</keyword>
<organism evidence="14 15">
    <name type="scientific">Agaricus bisporus var. burnettii</name>
    <dbReference type="NCBI Taxonomy" id="192524"/>
    <lineage>
        <taxon>Eukaryota</taxon>
        <taxon>Fungi</taxon>
        <taxon>Dikarya</taxon>
        <taxon>Basidiomycota</taxon>
        <taxon>Agaricomycotina</taxon>
        <taxon>Agaricomycetes</taxon>
        <taxon>Agaricomycetidae</taxon>
        <taxon>Agaricales</taxon>
        <taxon>Agaricineae</taxon>
        <taxon>Agaricaceae</taxon>
        <taxon>Agaricus</taxon>
    </lineage>
</organism>
<dbReference type="PROSITE" id="PS50016">
    <property type="entry name" value="ZF_PHD_2"/>
    <property type="match status" value="1"/>
</dbReference>
<evidence type="ECO:0000256" key="4">
    <source>
        <dbReference type="ARBA" id="ARBA00022771"/>
    </source>
</evidence>
<evidence type="ECO:0000256" key="12">
    <source>
        <dbReference type="SAM" id="MobiDB-lite"/>
    </source>
</evidence>
<feature type="region of interest" description="Disordered" evidence="12">
    <location>
        <begin position="174"/>
        <end position="263"/>
    </location>
</feature>
<feature type="binding site" evidence="8">
    <location>
        <position position="318"/>
    </location>
    <ligand>
        <name>Zn(2+)</name>
        <dbReference type="ChEBI" id="CHEBI:29105"/>
        <label>2</label>
    </ligand>
</feature>
<dbReference type="Gene3D" id="3.30.40.10">
    <property type="entry name" value="Zinc/RING finger domain, C3HC4 (zinc finger)"/>
    <property type="match status" value="1"/>
</dbReference>
<evidence type="ECO:0000256" key="3">
    <source>
        <dbReference type="ARBA" id="ARBA00022723"/>
    </source>
</evidence>
<feature type="binding site" evidence="8">
    <location>
        <position position="302"/>
    </location>
    <ligand>
        <name>Zn(2+)</name>
        <dbReference type="ChEBI" id="CHEBI:29105"/>
        <label>1</label>
    </ligand>
</feature>
<evidence type="ECO:0000256" key="7">
    <source>
        <dbReference type="PIRSR" id="PIRSR628651-50"/>
    </source>
</evidence>
<feature type="binding site" evidence="8">
    <location>
        <position position="287"/>
    </location>
    <ligand>
        <name>Zn(2+)</name>
        <dbReference type="ChEBI" id="CHEBI:29105"/>
        <label>2</label>
    </ligand>
</feature>
<gene>
    <name evidence="14" type="ORF">Agabi119p4_2156</name>
</gene>
<evidence type="ECO:0000256" key="11">
    <source>
        <dbReference type="SAM" id="Coils"/>
    </source>
</evidence>
<dbReference type="PANTHER" id="PTHR10333:SF104">
    <property type="entry name" value="CHROMATIN MODIFICATION-RELATED PROTEIN PNG1"/>
    <property type="match status" value="1"/>
</dbReference>
<feature type="compositionally biased region" description="Acidic residues" evidence="12">
    <location>
        <begin position="249"/>
        <end position="263"/>
    </location>
</feature>
<reference evidence="14 15" key="1">
    <citation type="journal article" name="Sci. Rep.">
        <title>Telomere-to-telomere assembled and centromere annotated genomes of the two main subspecies of the button mushroom Agaricus bisporus reveal especially polymorphic chromosome ends.</title>
        <authorList>
            <person name="Sonnenberg A.S.M."/>
            <person name="Sedaghat-Telgerd N."/>
            <person name="Lavrijssen B."/>
            <person name="Ohm R.A."/>
            <person name="Hendrickx P.M."/>
            <person name="Scholtmeijer K."/>
            <person name="Baars J.J.P."/>
            <person name="van Peer A."/>
        </authorList>
    </citation>
    <scope>NUCLEOTIDE SEQUENCE [LARGE SCALE GENOMIC DNA]</scope>
    <source>
        <strain evidence="14 15">H119_p4</strain>
    </source>
</reference>
<dbReference type="PANTHER" id="PTHR10333">
    <property type="entry name" value="INHIBITOR OF GROWTH PROTEIN"/>
    <property type="match status" value="1"/>
</dbReference>
<dbReference type="InterPro" id="IPR019787">
    <property type="entry name" value="Znf_PHD-finger"/>
</dbReference>
<feature type="site" description="Histone H3K4me3 binding" evidence="7">
    <location>
        <position position="288"/>
    </location>
</feature>
<dbReference type="EMBL" id="JABXXO010000003">
    <property type="protein sequence ID" value="KAF7782780.1"/>
    <property type="molecule type" value="Genomic_DNA"/>
</dbReference>
<dbReference type="CDD" id="cd16858">
    <property type="entry name" value="ING_ING3_Yng2p"/>
    <property type="match status" value="1"/>
</dbReference>
<feature type="binding site" evidence="8">
    <location>
        <position position="299"/>
    </location>
    <ligand>
        <name>Zn(2+)</name>
        <dbReference type="ChEBI" id="CHEBI:29105"/>
        <label>1</label>
    </ligand>
</feature>
<comment type="similarity">
    <text evidence="2 10">Belongs to the ING family.</text>
</comment>
<comment type="domain">
    <text evidence="10">The PHD-type zinc finger mediates the binding to H3K4me3.</text>
</comment>
<dbReference type="Proteomes" id="UP000629468">
    <property type="component" value="Unassembled WGS sequence"/>
</dbReference>
<dbReference type="InterPro" id="IPR024610">
    <property type="entry name" value="ING_N_histone-binding"/>
</dbReference>
<dbReference type="Pfam" id="PF12998">
    <property type="entry name" value="ING"/>
    <property type="match status" value="1"/>
</dbReference>
<feature type="binding site" evidence="8">
    <location>
        <position position="276"/>
    </location>
    <ligand>
        <name>Zn(2+)</name>
        <dbReference type="ChEBI" id="CHEBI:29105"/>
        <label>1</label>
    </ligand>
</feature>